<dbReference type="FunFam" id="3.40.30.10:FF:000039">
    <property type="entry name" value="Glutathione S-transferase domain"/>
    <property type="match status" value="1"/>
</dbReference>
<feature type="domain" description="GST N-terminal" evidence="3">
    <location>
        <begin position="2"/>
        <end position="83"/>
    </location>
</feature>
<dbReference type="InterPro" id="IPR036249">
    <property type="entry name" value="Thioredoxin-like_sf"/>
</dbReference>
<evidence type="ECO:0000313" key="5">
    <source>
        <dbReference type="EMBL" id="MCP1677080.1"/>
    </source>
</evidence>
<gene>
    <name evidence="5" type="ORF">J2T57_004254</name>
</gene>
<dbReference type="PANTHER" id="PTHR44051:SF19">
    <property type="entry name" value="DISULFIDE-BOND OXIDOREDUCTASE YFCG"/>
    <property type="match status" value="1"/>
</dbReference>
<dbReference type="PROSITE" id="PS50404">
    <property type="entry name" value="GST_NTER"/>
    <property type="match status" value="1"/>
</dbReference>
<keyword evidence="6" id="KW-1185">Reference proteome</keyword>
<dbReference type="AlphaFoldDB" id="A0AAE3G731"/>
<dbReference type="Pfam" id="PF13409">
    <property type="entry name" value="GST_N_2"/>
    <property type="match status" value="1"/>
</dbReference>
<reference evidence="5" key="1">
    <citation type="submission" date="2022-03" db="EMBL/GenBank/DDBJ databases">
        <title>Genomic Encyclopedia of Type Strains, Phase III (KMG-III): the genomes of soil and plant-associated and newly described type strains.</title>
        <authorList>
            <person name="Whitman W."/>
        </authorList>
    </citation>
    <scope>NUCLEOTIDE SEQUENCE</scope>
    <source>
        <strain evidence="5">ANL 6-2</strain>
    </source>
</reference>
<dbReference type="CDD" id="cd03047">
    <property type="entry name" value="GST_N_2"/>
    <property type="match status" value="1"/>
</dbReference>
<evidence type="ECO:0000256" key="1">
    <source>
        <dbReference type="ARBA" id="ARBA00007409"/>
    </source>
</evidence>
<comment type="caution">
    <text evidence="5">The sequence shown here is derived from an EMBL/GenBank/DDBJ whole genome shotgun (WGS) entry which is preliminary data.</text>
</comment>
<dbReference type="InterPro" id="IPR004045">
    <property type="entry name" value="Glutathione_S-Trfase_N"/>
</dbReference>
<dbReference type="Gene3D" id="3.40.30.10">
    <property type="entry name" value="Glutaredoxin"/>
    <property type="match status" value="1"/>
</dbReference>
<dbReference type="SUPFAM" id="SSF52833">
    <property type="entry name" value="Thioredoxin-like"/>
    <property type="match status" value="1"/>
</dbReference>
<feature type="domain" description="GST C-terminal" evidence="4">
    <location>
        <begin position="88"/>
        <end position="214"/>
    </location>
</feature>
<sequence length="217" mass="24675">MNNLVLWGRSTSSNVQKVLCMLAELELPFEQKIVGAEHGGLDTPQFLALNPWGRIPVLVDGDLVIRESTAILRYLAAQYGAERFWPDSPAERARVDMWLDWVISTLQPDFTRLFISYYRTPEARRKEQVVSTARAACEKHFSGLDRHLANSDFLAGDTLSLADFPIAPAVYRYFRLGLELPDLPHLRAYQDRLADRPAFRTHAMVPFEFMYGELSGG</sequence>
<evidence type="ECO:0000259" key="3">
    <source>
        <dbReference type="PROSITE" id="PS50404"/>
    </source>
</evidence>
<evidence type="ECO:0000259" key="4">
    <source>
        <dbReference type="PROSITE" id="PS50405"/>
    </source>
</evidence>
<organism evidence="5 6">
    <name type="scientific">Natronocella acetinitrilica</name>
    <dbReference type="NCBI Taxonomy" id="414046"/>
    <lineage>
        <taxon>Bacteria</taxon>
        <taxon>Pseudomonadati</taxon>
        <taxon>Pseudomonadota</taxon>
        <taxon>Gammaproteobacteria</taxon>
        <taxon>Chromatiales</taxon>
        <taxon>Ectothiorhodospiraceae</taxon>
        <taxon>Natronocella</taxon>
    </lineage>
</organism>
<dbReference type="SFLD" id="SFLDS00019">
    <property type="entry name" value="Glutathione_Transferase_(cytos"/>
    <property type="match status" value="1"/>
</dbReference>
<evidence type="ECO:0000256" key="2">
    <source>
        <dbReference type="ARBA" id="ARBA00022679"/>
    </source>
</evidence>
<dbReference type="Pfam" id="PF00043">
    <property type="entry name" value="GST_C"/>
    <property type="match status" value="1"/>
</dbReference>
<dbReference type="Gene3D" id="1.20.1050.10">
    <property type="match status" value="1"/>
</dbReference>
<dbReference type="SUPFAM" id="SSF47616">
    <property type="entry name" value="GST C-terminal domain-like"/>
    <property type="match status" value="1"/>
</dbReference>
<dbReference type="InterPro" id="IPR036282">
    <property type="entry name" value="Glutathione-S-Trfase_C_sf"/>
</dbReference>
<proteinExistence type="inferred from homology"/>
<comment type="similarity">
    <text evidence="1">Belongs to the GST superfamily.</text>
</comment>
<dbReference type="GO" id="GO:0004364">
    <property type="term" value="F:glutathione transferase activity"/>
    <property type="evidence" value="ECO:0007669"/>
    <property type="project" value="UniProtKB-EC"/>
</dbReference>
<name>A0AAE3G731_9GAMM</name>
<dbReference type="RefSeq" id="WP_253485095.1">
    <property type="nucleotide sequence ID" value="NZ_JALJXV010000013.1"/>
</dbReference>
<dbReference type="SFLD" id="SFLDG00358">
    <property type="entry name" value="Main_(cytGST)"/>
    <property type="match status" value="1"/>
</dbReference>
<dbReference type="PANTHER" id="PTHR44051">
    <property type="entry name" value="GLUTATHIONE S-TRANSFERASE-RELATED"/>
    <property type="match status" value="1"/>
</dbReference>
<dbReference type="EMBL" id="JALJXV010000013">
    <property type="protein sequence ID" value="MCP1677080.1"/>
    <property type="molecule type" value="Genomic_DNA"/>
</dbReference>
<dbReference type="PROSITE" id="PS50405">
    <property type="entry name" value="GST_CTER"/>
    <property type="match status" value="1"/>
</dbReference>
<dbReference type="EC" id="2.5.1.18" evidence="5"/>
<dbReference type="InterPro" id="IPR040079">
    <property type="entry name" value="Glutathione_S-Trfase"/>
</dbReference>
<dbReference type="SFLD" id="SFLDG01150">
    <property type="entry name" value="Main.1:_Beta-like"/>
    <property type="match status" value="1"/>
</dbReference>
<keyword evidence="2 5" id="KW-0808">Transferase</keyword>
<protein>
    <submittedName>
        <fullName evidence="5">Glutathione S-transferase</fullName>
        <ecNumber evidence="5">2.5.1.18</ecNumber>
    </submittedName>
</protein>
<dbReference type="Proteomes" id="UP001205843">
    <property type="component" value="Unassembled WGS sequence"/>
</dbReference>
<dbReference type="InterPro" id="IPR010987">
    <property type="entry name" value="Glutathione-S-Trfase_C-like"/>
</dbReference>
<evidence type="ECO:0000313" key="6">
    <source>
        <dbReference type="Proteomes" id="UP001205843"/>
    </source>
</evidence>
<accession>A0AAE3G731</accession>
<dbReference type="InterPro" id="IPR004046">
    <property type="entry name" value="GST_C"/>
</dbReference>